<proteinExistence type="predicted"/>
<dbReference type="RefSeq" id="WP_349804976.1">
    <property type="nucleotide sequence ID" value="NZ_JBEGDP010000015.1"/>
</dbReference>
<dbReference type="InterPro" id="IPR027417">
    <property type="entry name" value="P-loop_NTPase"/>
</dbReference>
<dbReference type="Proteomes" id="UP001482520">
    <property type="component" value="Unassembled WGS sequence"/>
</dbReference>
<sequence length="61" mass="6318">MSLLLHLNGPPGIGKSALAARWADAHPGTLLLDLDVGGLDEAASLRALEHLVRRAVPGWGA</sequence>
<organism evidence="1 2">
    <name type="scientific">Nocardioides kribbensis</name>
    <dbReference type="NCBI Taxonomy" id="305517"/>
    <lineage>
        <taxon>Bacteria</taxon>
        <taxon>Bacillati</taxon>
        <taxon>Actinomycetota</taxon>
        <taxon>Actinomycetes</taxon>
        <taxon>Propionibacteriales</taxon>
        <taxon>Nocardioidaceae</taxon>
        <taxon>Nocardioides</taxon>
    </lineage>
</organism>
<dbReference type="EMBL" id="JBEGDP010000015">
    <property type="protein sequence ID" value="MEQ7848307.1"/>
    <property type="molecule type" value="Genomic_DNA"/>
</dbReference>
<evidence type="ECO:0000313" key="1">
    <source>
        <dbReference type="EMBL" id="MEQ7848307.1"/>
    </source>
</evidence>
<keyword evidence="2" id="KW-1185">Reference proteome</keyword>
<evidence type="ECO:0000313" key="2">
    <source>
        <dbReference type="Proteomes" id="UP001482520"/>
    </source>
</evidence>
<name>A0ABV1P0Q6_9ACTN</name>
<evidence type="ECO:0008006" key="3">
    <source>
        <dbReference type="Google" id="ProtNLM"/>
    </source>
</evidence>
<protein>
    <recommendedName>
        <fullName evidence="3">ATP-binding protein</fullName>
    </recommendedName>
</protein>
<dbReference type="Gene3D" id="3.40.50.300">
    <property type="entry name" value="P-loop containing nucleotide triphosphate hydrolases"/>
    <property type="match status" value="1"/>
</dbReference>
<comment type="caution">
    <text evidence="1">The sequence shown here is derived from an EMBL/GenBank/DDBJ whole genome shotgun (WGS) entry which is preliminary data.</text>
</comment>
<gene>
    <name evidence="1" type="ORF">V6R90_13555</name>
</gene>
<accession>A0ABV1P0Q6</accession>
<reference evidence="1 2" key="1">
    <citation type="submission" date="2024-02" db="EMBL/GenBank/DDBJ databases">
        <title>Full genome sequence of Nocardioides kribbensis.</title>
        <authorList>
            <person name="Poletto B.L."/>
            <person name="Silva G."/>
            <person name="Galante D."/>
            <person name="Campos K.R."/>
            <person name="Santos M.B.N."/>
            <person name="Sacchi C.T."/>
        </authorList>
    </citation>
    <scope>NUCLEOTIDE SEQUENCE [LARGE SCALE GENOMIC DNA]</scope>
    <source>
        <strain evidence="1 2">O4R</strain>
    </source>
</reference>